<feature type="domain" description="EGF-like" evidence="16">
    <location>
        <begin position="188"/>
        <end position="231"/>
    </location>
</feature>
<feature type="domain" description="EGF-like" evidence="16">
    <location>
        <begin position="555"/>
        <end position="594"/>
    </location>
</feature>
<feature type="domain" description="EGF-like" evidence="16">
    <location>
        <begin position="878"/>
        <end position="917"/>
    </location>
</feature>
<dbReference type="InterPro" id="IPR000742">
    <property type="entry name" value="EGF"/>
</dbReference>
<dbReference type="PANTHER" id="PTHR24039:SF48">
    <property type="entry name" value="FIBRILLIN-2 ISOFORM X1-RELATED"/>
    <property type="match status" value="1"/>
</dbReference>
<feature type="domain" description="EGF-like" evidence="16">
    <location>
        <begin position="311"/>
        <end position="350"/>
    </location>
</feature>
<keyword evidence="10 14" id="KW-0472">Membrane</keyword>
<dbReference type="InterPro" id="IPR001846">
    <property type="entry name" value="VWF_type-D"/>
</dbReference>
<dbReference type="PROSITE" id="PS51233">
    <property type="entry name" value="VWFD"/>
    <property type="match status" value="1"/>
</dbReference>
<feature type="disulfide bond" evidence="13">
    <location>
        <begin position="641"/>
        <end position="651"/>
    </location>
</feature>
<comment type="subcellular location">
    <subcellularLocation>
        <location evidence="1">Membrane</location>
    </subcellularLocation>
    <subcellularLocation>
        <location evidence="2">Secreted</location>
    </subcellularLocation>
</comment>
<dbReference type="GO" id="GO:0005576">
    <property type="term" value="C:extracellular region"/>
    <property type="evidence" value="ECO:0007669"/>
    <property type="project" value="UniProtKB-SubCell"/>
</dbReference>
<dbReference type="Proteomes" id="UP000694569">
    <property type="component" value="Unplaced"/>
</dbReference>
<evidence type="ECO:0000259" key="19">
    <source>
        <dbReference type="PROSITE" id="PS51233"/>
    </source>
</evidence>
<dbReference type="InterPro" id="IPR024731">
    <property type="entry name" value="NELL2-like_EGF"/>
</dbReference>
<dbReference type="FunFam" id="2.10.25.10:FF:000005">
    <property type="entry name" value="Fibrillin 2"/>
    <property type="match status" value="1"/>
</dbReference>
<feature type="domain" description="EGF-like" evidence="16">
    <location>
        <begin position="516"/>
        <end position="554"/>
    </location>
</feature>
<dbReference type="FunFam" id="2.10.25.10:FF:000014">
    <property type="entry name" value="Latent-transforming growth factor beta-binding protein 3"/>
    <property type="match status" value="1"/>
</dbReference>
<dbReference type="InterPro" id="IPR026823">
    <property type="entry name" value="cEGF"/>
</dbReference>
<dbReference type="InterPro" id="IPR001881">
    <property type="entry name" value="EGF-like_Ca-bd_dom"/>
</dbReference>
<feature type="domain" description="EGF-like" evidence="16">
    <location>
        <begin position="797"/>
        <end position="837"/>
    </location>
</feature>
<dbReference type="GO" id="GO:0005509">
    <property type="term" value="F:calcium ion binding"/>
    <property type="evidence" value="ECO:0007669"/>
    <property type="project" value="InterPro"/>
</dbReference>
<feature type="domain" description="EGF-like" evidence="16">
    <location>
        <begin position="106"/>
        <end position="146"/>
    </location>
</feature>
<feature type="domain" description="EGF-like" evidence="16">
    <location>
        <begin position="147"/>
        <end position="187"/>
    </location>
</feature>
<dbReference type="InterPro" id="IPR005533">
    <property type="entry name" value="AMOP_dom"/>
</dbReference>
<dbReference type="SMART" id="SM00216">
    <property type="entry name" value="VWD"/>
    <property type="match status" value="1"/>
</dbReference>
<evidence type="ECO:0000256" key="14">
    <source>
        <dbReference type="SAM" id="Phobius"/>
    </source>
</evidence>
<feature type="domain" description="EGF-like" evidence="16">
    <location>
        <begin position="432"/>
        <end position="473"/>
    </location>
</feature>
<keyword evidence="5 14" id="KW-0812">Transmembrane</keyword>
<keyword evidence="4 13" id="KW-0245">EGF-like domain</keyword>
<dbReference type="SMART" id="SM00179">
    <property type="entry name" value="EGF_CA"/>
    <property type="match status" value="35"/>
</dbReference>
<organism evidence="20 21">
    <name type="scientific">Leptobrachium leishanense</name>
    <name type="common">Leishan spiny toad</name>
    <dbReference type="NCBI Taxonomy" id="445787"/>
    <lineage>
        <taxon>Eukaryota</taxon>
        <taxon>Metazoa</taxon>
        <taxon>Chordata</taxon>
        <taxon>Craniata</taxon>
        <taxon>Vertebrata</taxon>
        <taxon>Euteleostomi</taxon>
        <taxon>Amphibia</taxon>
        <taxon>Batrachia</taxon>
        <taxon>Anura</taxon>
        <taxon>Pelobatoidea</taxon>
        <taxon>Megophryidae</taxon>
        <taxon>Leptobrachium</taxon>
    </lineage>
</organism>
<evidence type="ECO:0000259" key="16">
    <source>
        <dbReference type="PROSITE" id="PS50026"/>
    </source>
</evidence>
<feature type="domain" description="EGF-like" evidence="16">
    <location>
        <begin position="232"/>
        <end position="270"/>
    </location>
</feature>
<dbReference type="CDD" id="cd00054">
    <property type="entry name" value="EGF_CA"/>
    <property type="match status" value="29"/>
</dbReference>
<accession>A0A8C5MV30</accession>
<dbReference type="InterPro" id="IPR018097">
    <property type="entry name" value="EGF_Ca-bd_CS"/>
</dbReference>
<evidence type="ECO:0000259" key="18">
    <source>
        <dbReference type="PROSITE" id="PS51220"/>
    </source>
</evidence>
<evidence type="ECO:0000256" key="10">
    <source>
        <dbReference type="ARBA" id="ARBA00023136"/>
    </source>
</evidence>
<dbReference type="InterPro" id="IPR049883">
    <property type="entry name" value="NOTCH1_EGF-like"/>
</dbReference>
<feature type="domain" description="EGF-like" evidence="16">
    <location>
        <begin position="1001"/>
        <end position="1040"/>
    </location>
</feature>
<dbReference type="SMART" id="SM00723">
    <property type="entry name" value="AMOP"/>
    <property type="match status" value="1"/>
</dbReference>
<feature type="domain" description="NIDO" evidence="18">
    <location>
        <begin position="1409"/>
        <end position="1573"/>
    </location>
</feature>
<feature type="domain" description="EGF-like" evidence="16">
    <location>
        <begin position="390"/>
        <end position="431"/>
    </location>
</feature>
<dbReference type="InterPro" id="IPR009030">
    <property type="entry name" value="Growth_fac_rcpt_cys_sf"/>
</dbReference>
<feature type="domain" description="EGF-like" evidence="16">
    <location>
        <begin position="960"/>
        <end position="1000"/>
    </location>
</feature>
<feature type="domain" description="EGF-like" evidence="16">
    <location>
        <begin position="1041"/>
        <end position="1081"/>
    </location>
</feature>
<protein>
    <submittedName>
        <fullName evidence="20">Uncharacterized protein</fullName>
    </submittedName>
</protein>
<keyword evidence="21" id="KW-1185">Reference proteome</keyword>
<feature type="domain" description="EGF-like" evidence="16">
    <location>
        <begin position="595"/>
        <end position="633"/>
    </location>
</feature>
<dbReference type="FunFam" id="2.10.25.10:FF:000506">
    <property type="entry name" value="Adhesion G protein-coupled receptor E1"/>
    <property type="match status" value="3"/>
</dbReference>
<keyword evidence="6 15" id="KW-0732">Signal</keyword>
<dbReference type="PROSITE" id="PS01186">
    <property type="entry name" value="EGF_2"/>
    <property type="match status" value="32"/>
</dbReference>
<dbReference type="PROSITE" id="PS00022">
    <property type="entry name" value="EGF_1"/>
    <property type="match status" value="1"/>
</dbReference>
<feature type="domain" description="VWFD" evidence="19">
    <location>
        <begin position="1724"/>
        <end position="1927"/>
    </location>
</feature>
<reference evidence="20" key="1">
    <citation type="submission" date="2025-08" db="UniProtKB">
        <authorList>
            <consortium name="Ensembl"/>
        </authorList>
    </citation>
    <scope>IDENTIFICATION</scope>
</reference>
<evidence type="ECO:0000256" key="15">
    <source>
        <dbReference type="SAM" id="SignalP"/>
    </source>
</evidence>
<evidence type="ECO:0000256" key="7">
    <source>
        <dbReference type="ARBA" id="ARBA00022737"/>
    </source>
</evidence>
<feature type="domain" description="EGF-like" evidence="16">
    <location>
        <begin position="918"/>
        <end position="959"/>
    </location>
</feature>
<dbReference type="InterPro" id="IPR003886">
    <property type="entry name" value="NIDO_dom"/>
</dbReference>
<dbReference type="SUPFAM" id="SSF57184">
    <property type="entry name" value="Growth factor receptor domain"/>
    <property type="match status" value="9"/>
</dbReference>
<feature type="domain" description="EGF-like" evidence="16">
    <location>
        <begin position="675"/>
        <end position="714"/>
    </location>
</feature>
<dbReference type="InterPro" id="IPR000152">
    <property type="entry name" value="EGF-type_Asp/Asn_hydroxyl_site"/>
</dbReference>
<dbReference type="GO" id="GO:0071944">
    <property type="term" value="C:cell periphery"/>
    <property type="evidence" value="ECO:0007669"/>
    <property type="project" value="UniProtKB-ARBA"/>
</dbReference>
<feature type="domain" description="EGF-like" evidence="16">
    <location>
        <begin position="351"/>
        <end position="389"/>
    </location>
</feature>
<dbReference type="PANTHER" id="PTHR24039">
    <property type="entry name" value="FIBRILLIN-RELATED"/>
    <property type="match status" value="1"/>
</dbReference>
<evidence type="ECO:0000256" key="13">
    <source>
        <dbReference type="PROSITE-ProRule" id="PRU00076"/>
    </source>
</evidence>
<feature type="domain" description="AMOP" evidence="17">
    <location>
        <begin position="1577"/>
        <end position="1712"/>
    </location>
</feature>
<evidence type="ECO:0000259" key="17">
    <source>
        <dbReference type="PROSITE" id="PS50856"/>
    </source>
</evidence>
<dbReference type="Gene3D" id="2.10.25.10">
    <property type="entry name" value="Laminin"/>
    <property type="match status" value="36"/>
</dbReference>
<dbReference type="Pfam" id="PF12947">
    <property type="entry name" value="EGF_3"/>
    <property type="match status" value="11"/>
</dbReference>
<evidence type="ECO:0000313" key="21">
    <source>
        <dbReference type="Proteomes" id="UP000694569"/>
    </source>
</evidence>
<evidence type="ECO:0000256" key="9">
    <source>
        <dbReference type="ARBA" id="ARBA00022989"/>
    </source>
</evidence>
<feature type="signal peptide" evidence="15">
    <location>
        <begin position="1"/>
        <end position="21"/>
    </location>
</feature>
<dbReference type="SUPFAM" id="SSF57196">
    <property type="entry name" value="EGF/Laminin"/>
    <property type="match status" value="8"/>
</dbReference>
<feature type="domain" description="EGF-like" evidence="16">
    <location>
        <begin position="756"/>
        <end position="796"/>
    </location>
</feature>
<evidence type="ECO:0000256" key="3">
    <source>
        <dbReference type="ARBA" id="ARBA00022525"/>
    </source>
</evidence>
<feature type="domain" description="EGF-like" evidence="16">
    <location>
        <begin position="271"/>
        <end position="310"/>
    </location>
</feature>
<feature type="domain" description="EGF-like" evidence="16">
    <location>
        <begin position="1245"/>
        <end position="1285"/>
    </location>
</feature>
<dbReference type="PRINTS" id="PR00907">
    <property type="entry name" value="THRMBOMODULN"/>
</dbReference>
<comment type="caution">
    <text evidence="13">Lacks conserved residue(s) required for the propagation of feature annotation.</text>
</comment>
<dbReference type="Pfam" id="PF23263">
    <property type="entry name" value="C8-3_MUC4"/>
    <property type="match status" value="1"/>
</dbReference>
<dbReference type="FunFam" id="2.10.25.10:FF:000038">
    <property type="entry name" value="Fibrillin 2"/>
    <property type="match status" value="20"/>
</dbReference>
<dbReference type="Pfam" id="PF06119">
    <property type="entry name" value="NIDO"/>
    <property type="match status" value="1"/>
</dbReference>
<name>A0A8C5MV30_9ANUR</name>
<feature type="domain" description="EGF-like" evidence="16">
    <location>
        <begin position="1082"/>
        <end position="1122"/>
    </location>
</feature>
<dbReference type="PROSITE" id="PS01187">
    <property type="entry name" value="EGF_CA"/>
    <property type="match status" value="11"/>
</dbReference>
<dbReference type="SMART" id="SM00539">
    <property type="entry name" value="NIDO"/>
    <property type="match status" value="1"/>
</dbReference>
<keyword evidence="12" id="KW-0325">Glycoprotein</keyword>
<evidence type="ECO:0000313" key="20">
    <source>
        <dbReference type="Ensembl" id="ENSLLEP00000017413.1"/>
    </source>
</evidence>
<dbReference type="InterPro" id="IPR013783">
    <property type="entry name" value="Ig-like_fold"/>
</dbReference>
<dbReference type="OrthoDB" id="9890810at2759"/>
<proteinExistence type="predicted"/>
<feature type="transmembrane region" description="Helical" evidence="14">
    <location>
        <begin position="2419"/>
        <end position="2440"/>
    </location>
</feature>
<dbReference type="Pfam" id="PF07645">
    <property type="entry name" value="EGF_CA"/>
    <property type="match status" value="19"/>
</dbReference>
<feature type="domain" description="EGF-like" evidence="16">
    <location>
        <begin position="1204"/>
        <end position="1244"/>
    </location>
</feature>
<evidence type="ECO:0000256" key="8">
    <source>
        <dbReference type="ARBA" id="ARBA00022837"/>
    </source>
</evidence>
<evidence type="ECO:0000256" key="4">
    <source>
        <dbReference type="ARBA" id="ARBA00022536"/>
    </source>
</evidence>
<feature type="domain" description="EGF-like" evidence="16">
    <location>
        <begin position="1163"/>
        <end position="1203"/>
    </location>
</feature>
<feature type="domain" description="EGF-like" evidence="16">
    <location>
        <begin position="1123"/>
        <end position="1162"/>
    </location>
</feature>
<dbReference type="PROSITE" id="PS00010">
    <property type="entry name" value="ASX_HYDROXYL"/>
    <property type="match status" value="32"/>
</dbReference>
<feature type="domain" description="EGF-like" evidence="16">
    <location>
        <begin position="838"/>
        <end position="877"/>
    </location>
</feature>
<dbReference type="SMART" id="SM00181">
    <property type="entry name" value="EGF"/>
    <property type="match status" value="36"/>
</dbReference>
<reference evidence="20" key="2">
    <citation type="submission" date="2025-09" db="UniProtKB">
        <authorList>
            <consortium name="Ensembl"/>
        </authorList>
    </citation>
    <scope>IDENTIFICATION</scope>
</reference>
<feature type="domain" description="EGF-like" evidence="16">
    <location>
        <begin position="23"/>
        <end position="64"/>
    </location>
</feature>
<feature type="chain" id="PRO_5034434558" evidence="15">
    <location>
        <begin position="22"/>
        <end position="2488"/>
    </location>
</feature>
<dbReference type="GO" id="GO:0016020">
    <property type="term" value="C:membrane"/>
    <property type="evidence" value="ECO:0007669"/>
    <property type="project" value="UniProtKB-SubCell"/>
</dbReference>
<keyword evidence="9 14" id="KW-1133">Transmembrane helix</keyword>
<evidence type="ECO:0000256" key="2">
    <source>
        <dbReference type="ARBA" id="ARBA00004613"/>
    </source>
</evidence>
<dbReference type="InterPro" id="IPR056619">
    <property type="entry name" value="C8-3_MUC4"/>
</dbReference>
<evidence type="ECO:0000256" key="12">
    <source>
        <dbReference type="ARBA" id="ARBA00023180"/>
    </source>
</evidence>
<keyword evidence="11 13" id="KW-1015">Disulfide bond</keyword>
<feature type="domain" description="EGF-like" evidence="16">
    <location>
        <begin position="2173"/>
        <end position="2214"/>
    </location>
</feature>
<evidence type="ECO:0000256" key="11">
    <source>
        <dbReference type="ARBA" id="ARBA00023157"/>
    </source>
</evidence>
<dbReference type="Gene3D" id="2.60.40.10">
    <property type="entry name" value="Immunoglobulins"/>
    <property type="match status" value="1"/>
</dbReference>
<evidence type="ECO:0000256" key="6">
    <source>
        <dbReference type="ARBA" id="ARBA00022729"/>
    </source>
</evidence>
<dbReference type="GeneTree" id="ENSGT00950000183158"/>
<dbReference type="Pfam" id="PF12662">
    <property type="entry name" value="cEGF"/>
    <property type="match status" value="2"/>
</dbReference>
<feature type="domain" description="EGF-like" evidence="16">
    <location>
        <begin position="65"/>
        <end position="105"/>
    </location>
</feature>
<feature type="domain" description="EGF-like" evidence="16">
    <location>
        <begin position="637"/>
        <end position="674"/>
    </location>
</feature>
<sequence length="2488" mass="272325">MKSITLVLWMWLGITDRTVSGESHSICKEKGLNCHRNAECLGTIGGDYFCVCLAGYSGSGEICTDVNECTASLHQCHQQALCTNTEGSYTCLCNSGYIGNGFTCTDINECLSGNGGCHVDAICTNTPGERRCQCKTGYTGNGLTCTDVDECKTPNLCHWNATCTNTPGSYSCSCNPGYKGNGNYLCLDLDECSDTPGLCSQSLGFLGCRNLPGSYQCTCSSGYQFAENKCLDIDECTNKMCSPFSSCTNTPGSYSCICREGFNGNGMTCVDINECVSYNKCHQYANCLNFLGSYNCTCRAGFSGNGFVCNDINECLQANTCPGDSMCRNTAGSFQCECAAGFVLNVTECVDIDECNIGICSPFATCQNFPGSFTCVCKKGFTGNGTVCLDINECSQSNGGCHANGQCTNTQGSYSCSCAPGFSGDGVMMCIDIDECQQNNGNCLYGAICLNTLGSFRCQCASGFQSINNTLCHDIDECKAKNGICQLNALCFNTFGSYYCQCKPGFGDNNGLSCNDINECQNNPCHQQASCANTFGSFECSCNMGFEGNGLNCTDIDECQNSLTCHKYAICSNLPGSYKCECPRGFSGDGFLCQDINECTLSKGTCIRDSVCINSLGSYVCSCLNGSLVVNGSCVPLNDACNPTCHPKALCHDTGKAYGCVCDVGFQGTGLMCTDTDECLADVCKDNTTFCVNTQGSYACICKPGFKLNNSRCIDINECATDSHGCHPLAQCLNSVGSYQCMCKNGFHGNGQTCTDIDECQVPDRNCHKSATCTNTPGSYYCSCLKGFSGNGTQCMDIDECQYNGTICVYNSQCINTVGSYRCLCNKGFQGDGINCTDVDECADRHVCRTNANCINTFGSFVCHCHPGFASVNNSCADIDECLNQSMCHENATCINSEGSYWCECKSGFFGNGTYCQDLDECHLNPHICPKTSTCFNSIGSYYCDCWAGYESIGGTVCLDIDECLNTSACHLNSVCVNYPGLYSCQCADGFREHNDSFCEDINECINTSICHVGSQCINTIGSFYCQCDVGFQSNGSSCVDTDECSMNTTLCDPSYECLNTIGSYSCQCQKGFVKDSERCVDIDECLLGDIGCHSNASCYNTIGSFTCSCQRGFTGNGRTCEDIDECLDTSACSDNMFCTNTPGSYSCFCTKGYKLQADHCVDIDECQNKTSYCGSAGVCYNVPGSYFCTCPPGYVQKDNTCVDVDECSEPRRYCHHRALCLNTPGSFYCECPGGFLSVGGICTDIDECNIANGGCYADALCTNTPGSFFCSCNIGFVDDGQACKDKDECESERACEEKSQCVNTPGSYKCTCDQNSGCGLSEADENLLYPFGESINDIPVLAVSKDVNSPFIIPSTGFPFLGHTYYKVYFSDNGLVHFQSLDVNERFLFPNPIGKGFQGDEKEAMLAVFWDDADLTLGDGRLWYQTYNSGNQTDLYSQIIFNRTFEEANRYFSKKLNAVFNPRWILKITWDQILPVTLQKISKNESNTFQCIITTDGTLSFALLKFSNMSWGPGQRVYHRALIGYTNGEGIYYNDPQTQKNDTYGPEGRYRPHKVLGNTNRTGLWAFRLDTLDNLQNTNYHQKCWDWYYTEPEPSTWNNGLPSCPCVKPQVAKDNTFIPELVPTYNADTIRTLRALEGNGTVFQSTLPNQHYAGHRCVYDSAGYLTNGISDRYSVYDATIKRIDMHIDKDLLPFQWCCVNTPLCHLYYEKRPPDTCLTSSSPGFGHVYGTLHFSTFDGQEYSFKGLGEFVIVRLSSVKGANVFTLQGQTERRQAEARNATTTALVRLAAFYQGTMKVEWRVSDSKKQLLVSVDDNQVDFKTDVAYFSQNSFALLKLDELKFAVLYRSGLQVSVAMGTGGILRAVIRLPQTFLYKTVGLLGLWSNSREDDFTQSNGNVLPFTDGNTPSEELLYSFGLSWIVPTPESLFLPHQNVELWKIFKPTFTSALLTSEHQPLLQPANVSCSGLKQCIHDLLLSNDTAVGLQTARDYNDFKQLVTLFGNEAPRLTRPSVLQLKVNSTFKVAFQAVDPNNDTVSYSLVKPFPQGASITLNGQFTWTVQNANPMKLMIQLNDQFSGSVFILRVQVCNCANGGTCDYRIIVQNYHESKYQVVGCACPDGFSGAYCTVPSTPCRGEPCFPDVPCSNDIKRSQYVCDKCPSGTVASAVDGEKCFINDFCLPPHQFPCHEYADCFSSTDHYTCQCKPGFTGNGVKCTDINECLSMSACPNAKYKCINTAGSFTCACQYKTVDNSQCGESANPPGWNIYNCTLAWLSRDTNEMITNHNAASLAKHETLLKSILSPGFENKFYGLSTKGPLNAGSLIEYRINVSSDTPHWFLKDYLARVQEYYRFNITAAEDVNECVSNENNCSSTAICENTYGGYKCICKSDLSVESHNCLTVERSQTEAVPVTSRTFERDTLILGLVLGFGIPLLALLLLFIFCHCSKKKTGKANVASAPDESLVHNTTGSPFYLTEPTMFYKVHFIPGNL</sequence>
<keyword evidence="7" id="KW-0677">Repeat</keyword>
<feature type="domain" description="EGF-like" evidence="16">
    <location>
        <begin position="474"/>
        <end position="515"/>
    </location>
</feature>
<dbReference type="PROSITE" id="PS51220">
    <property type="entry name" value="NIDO"/>
    <property type="match status" value="1"/>
</dbReference>
<dbReference type="PROSITE" id="PS50026">
    <property type="entry name" value="EGF_3"/>
    <property type="match status" value="33"/>
</dbReference>
<evidence type="ECO:0000256" key="5">
    <source>
        <dbReference type="ARBA" id="ARBA00022692"/>
    </source>
</evidence>
<keyword evidence="8" id="KW-0106">Calcium</keyword>
<feature type="domain" description="EGF-like" evidence="16">
    <location>
        <begin position="715"/>
        <end position="755"/>
    </location>
</feature>
<evidence type="ECO:0000256" key="1">
    <source>
        <dbReference type="ARBA" id="ARBA00004370"/>
    </source>
</evidence>
<dbReference type="GO" id="GO:0007160">
    <property type="term" value="P:cell-matrix adhesion"/>
    <property type="evidence" value="ECO:0007669"/>
    <property type="project" value="InterPro"/>
</dbReference>
<feature type="domain" description="EGF-like" evidence="16">
    <location>
        <begin position="2357"/>
        <end position="2397"/>
    </location>
</feature>
<dbReference type="Ensembl" id="ENSLLET00000018074.1">
    <property type="protein sequence ID" value="ENSLLEP00000017413.1"/>
    <property type="gene ID" value="ENSLLEG00000011073.1"/>
</dbReference>
<dbReference type="PROSITE" id="PS50856">
    <property type="entry name" value="AMOP"/>
    <property type="match status" value="1"/>
</dbReference>
<keyword evidence="3" id="KW-0964">Secreted</keyword>